<evidence type="ECO:0000313" key="1">
    <source>
        <dbReference type="EMBL" id="NVN13484.1"/>
    </source>
</evidence>
<keyword evidence="1" id="KW-0808">Transferase</keyword>
<dbReference type="GO" id="GO:0032259">
    <property type="term" value="P:methylation"/>
    <property type="evidence" value="ECO:0007669"/>
    <property type="project" value="UniProtKB-KW"/>
</dbReference>
<sequence>MDFPPVPSHLQPMTEMHGFHPAAFTVASAAPDAEFFAHRAPGPLLDPG</sequence>
<proteinExistence type="predicted"/>
<evidence type="ECO:0000313" key="2">
    <source>
        <dbReference type="Proteomes" id="UP000534870"/>
    </source>
</evidence>
<dbReference type="GO" id="GO:0008168">
    <property type="term" value="F:methyltransferase activity"/>
    <property type="evidence" value="ECO:0007669"/>
    <property type="project" value="UniProtKB-KW"/>
</dbReference>
<accession>A0A7Y7IZV3</accession>
<feature type="non-terminal residue" evidence="1">
    <location>
        <position position="48"/>
    </location>
</feature>
<gene>
    <name evidence="1" type="ORF">HUK84_20485</name>
</gene>
<reference evidence="1 2" key="1">
    <citation type="submission" date="2020-06" db="EMBL/GenBank/DDBJ databases">
        <title>Description of novel acetic acid bacteria.</title>
        <authorList>
            <person name="Sombolestani A."/>
        </authorList>
    </citation>
    <scope>NUCLEOTIDE SEQUENCE [LARGE SCALE GENOMIC DNA]</scope>
    <source>
        <strain evidence="1 2">LMG 31431</strain>
    </source>
</reference>
<comment type="caution">
    <text evidence="1">The sequence shown here is derived from an EMBL/GenBank/DDBJ whole genome shotgun (WGS) entry which is preliminary data.</text>
</comment>
<dbReference type="AlphaFoldDB" id="A0A7Y7IZV3"/>
<dbReference type="EMBL" id="JABXXP010000962">
    <property type="protein sequence ID" value="NVN13484.1"/>
    <property type="molecule type" value="Genomic_DNA"/>
</dbReference>
<dbReference type="Proteomes" id="UP000534870">
    <property type="component" value="Unassembled WGS sequence"/>
</dbReference>
<name>A0A7Y7IZV3_9PROT</name>
<organism evidence="1 2">
    <name type="scientific">Nguyenibacter vanlangensis</name>
    <dbReference type="NCBI Taxonomy" id="1216886"/>
    <lineage>
        <taxon>Bacteria</taxon>
        <taxon>Pseudomonadati</taxon>
        <taxon>Pseudomonadota</taxon>
        <taxon>Alphaproteobacteria</taxon>
        <taxon>Acetobacterales</taxon>
        <taxon>Acetobacteraceae</taxon>
        <taxon>Nguyenibacter</taxon>
    </lineage>
</organism>
<keyword evidence="1" id="KW-0489">Methyltransferase</keyword>
<protein>
    <submittedName>
        <fullName evidence="1">SAM-dependent methyltransferase</fullName>
    </submittedName>
</protein>